<keyword evidence="3" id="KW-1185">Reference proteome</keyword>
<organism evidence="2 3">
    <name type="scientific">Portunus trituberculatus</name>
    <name type="common">Swimming crab</name>
    <name type="synonym">Neptunus trituberculatus</name>
    <dbReference type="NCBI Taxonomy" id="210409"/>
    <lineage>
        <taxon>Eukaryota</taxon>
        <taxon>Metazoa</taxon>
        <taxon>Ecdysozoa</taxon>
        <taxon>Arthropoda</taxon>
        <taxon>Crustacea</taxon>
        <taxon>Multicrustacea</taxon>
        <taxon>Malacostraca</taxon>
        <taxon>Eumalacostraca</taxon>
        <taxon>Eucarida</taxon>
        <taxon>Decapoda</taxon>
        <taxon>Pleocyemata</taxon>
        <taxon>Brachyura</taxon>
        <taxon>Eubrachyura</taxon>
        <taxon>Portunoidea</taxon>
        <taxon>Portunidae</taxon>
        <taxon>Portuninae</taxon>
        <taxon>Portunus</taxon>
    </lineage>
</organism>
<dbReference type="EMBL" id="VSRR010109557">
    <property type="protein sequence ID" value="MPC97347.1"/>
    <property type="molecule type" value="Genomic_DNA"/>
</dbReference>
<sequence>MGEEGEEKAEGEKDDGHEEEEEPAANHHCVFTSRDLNKGADWFWSFCSPPPPPPLSLARCILLFRAVFVGKFLG</sequence>
<reference evidence="2 3" key="1">
    <citation type="submission" date="2019-05" db="EMBL/GenBank/DDBJ databases">
        <title>Another draft genome of Portunus trituberculatus and its Hox gene families provides insights of decapod evolution.</title>
        <authorList>
            <person name="Jeong J.-H."/>
            <person name="Song I."/>
            <person name="Kim S."/>
            <person name="Choi T."/>
            <person name="Kim D."/>
            <person name="Ryu S."/>
            <person name="Kim W."/>
        </authorList>
    </citation>
    <scope>NUCLEOTIDE SEQUENCE [LARGE SCALE GENOMIC DNA]</scope>
    <source>
        <tissue evidence="2">Muscle</tissue>
    </source>
</reference>
<feature type="region of interest" description="Disordered" evidence="1">
    <location>
        <begin position="1"/>
        <end position="30"/>
    </location>
</feature>
<accession>A0A5B7JW13</accession>
<dbReference type="AlphaFoldDB" id="A0A5B7JW13"/>
<evidence type="ECO:0000256" key="1">
    <source>
        <dbReference type="SAM" id="MobiDB-lite"/>
    </source>
</evidence>
<name>A0A5B7JW13_PORTR</name>
<protein>
    <submittedName>
        <fullName evidence="2">Uncharacterized protein</fullName>
    </submittedName>
</protein>
<evidence type="ECO:0000313" key="2">
    <source>
        <dbReference type="EMBL" id="MPC97347.1"/>
    </source>
</evidence>
<evidence type="ECO:0000313" key="3">
    <source>
        <dbReference type="Proteomes" id="UP000324222"/>
    </source>
</evidence>
<comment type="caution">
    <text evidence="2">The sequence shown here is derived from an EMBL/GenBank/DDBJ whole genome shotgun (WGS) entry which is preliminary data.</text>
</comment>
<dbReference type="Proteomes" id="UP000324222">
    <property type="component" value="Unassembled WGS sequence"/>
</dbReference>
<proteinExistence type="predicted"/>
<gene>
    <name evidence="2" type="ORF">E2C01_092659</name>
</gene>